<keyword evidence="2" id="KW-1185">Reference proteome</keyword>
<organism evidence="1 2">
    <name type="scientific">Dreissena polymorpha</name>
    <name type="common">Zebra mussel</name>
    <name type="synonym">Mytilus polymorpha</name>
    <dbReference type="NCBI Taxonomy" id="45954"/>
    <lineage>
        <taxon>Eukaryota</taxon>
        <taxon>Metazoa</taxon>
        <taxon>Spiralia</taxon>
        <taxon>Lophotrochozoa</taxon>
        <taxon>Mollusca</taxon>
        <taxon>Bivalvia</taxon>
        <taxon>Autobranchia</taxon>
        <taxon>Heteroconchia</taxon>
        <taxon>Euheterodonta</taxon>
        <taxon>Imparidentia</taxon>
        <taxon>Neoheterodontei</taxon>
        <taxon>Myida</taxon>
        <taxon>Dreissenoidea</taxon>
        <taxon>Dreissenidae</taxon>
        <taxon>Dreissena</taxon>
    </lineage>
</organism>
<accession>A0A9D4CRL4</accession>
<comment type="caution">
    <text evidence="1">The sequence shown here is derived from an EMBL/GenBank/DDBJ whole genome shotgun (WGS) entry which is preliminary data.</text>
</comment>
<evidence type="ECO:0000313" key="1">
    <source>
        <dbReference type="EMBL" id="KAH3729098.1"/>
    </source>
</evidence>
<reference evidence="1" key="2">
    <citation type="submission" date="2020-11" db="EMBL/GenBank/DDBJ databases">
        <authorList>
            <person name="McCartney M.A."/>
            <person name="Auch B."/>
            <person name="Kono T."/>
            <person name="Mallez S."/>
            <person name="Becker A."/>
            <person name="Gohl D.M."/>
            <person name="Silverstein K.A.T."/>
            <person name="Koren S."/>
            <person name="Bechman K.B."/>
            <person name="Herman A."/>
            <person name="Abrahante J.E."/>
            <person name="Garbe J."/>
        </authorList>
    </citation>
    <scope>NUCLEOTIDE SEQUENCE</scope>
    <source>
        <strain evidence="1">Duluth1</strain>
        <tissue evidence="1">Whole animal</tissue>
    </source>
</reference>
<gene>
    <name evidence="1" type="ORF">DPMN_055061</name>
</gene>
<evidence type="ECO:0000313" key="2">
    <source>
        <dbReference type="Proteomes" id="UP000828390"/>
    </source>
</evidence>
<dbReference type="EMBL" id="JAIWYP010000012">
    <property type="protein sequence ID" value="KAH3729098.1"/>
    <property type="molecule type" value="Genomic_DNA"/>
</dbReference>
<dbReference type="Proteomes" id="UP000828390">
    <property type="component" value="Unassembled WGS sequence"/>
</dbReference>
<proteinExistence type="predicted"/>
<dbReference type="AlphaFoldDB" id="A0A9D4CRL4"/>
<reference evidence="1" key="1">
    <citation type="journal article" date="2019" name="bioRxiv">
        <title>The Genome of the Zebra Mussel, Dreissena polymorpha: A Resource for Invasive Species Research.</title>
        <authorList>
            <person name="McCartney M.A."/>
            <person name="Auch B."/>
            <person name="Kono T."/>
            <person name="Mallez S."/>
            <person name="Zhang Y."/>
            <person name="Obille A."/>
            <person name="Becker A."/>
            <person name="Abrahante J.E."/>
            <person name="Garbe J."/>
            <person name="Badalamenti J.P."/>
            <person name="Herman A."/>
            <person name="Mangelson H."/>
            <person name="Liachko I."/>
            <person name="Sullivan S."/>
            <person name="Sone E.D."/>
            <person name="Koren S."/>
            <person name="Silverstein K.A.T."/>
            <person name="Beckman K.B."/>
            <person name="Gohl D.M."/>
        </authorList>
    </citation>
    <scope>NUCLEOTIDE SEQUENCE</scope>
    <source>
        <strain evidence="1">Duluth1</strain>
        <tissue evidence="1">Whole animal</tissue>
    </source>
</reference>
<protein>
    <submittedName>
        <fullName evidence="1">Uncharacterized protein</fullName>
    </submittedName>
</protein>
<name>A0A9D4CRL4_DREPO</name>
<sequence length="77" mass="8799">MYPKTAPNIIYRAQYQRIRPEHDCQTCLSTRAPNGDRQTTTSGLIWIRLQARLSVQDCSSAHASGWSTSRPSEEKLY</sequence>